<sequence length="332" mass="36767">QVRVSPLDVPGLSKLVEDGVERTAAANQIYGRFHRMHKTLKHPLHGTHAQSNIPKADRAIAARSDKLILVYFRPGNIEQSILSFETRSESVPKVEQLEERCTNNFSVVAFIGAIGAPLIINSLWGILISVFVGIETNYHATKAFANVCEWTIGLQLVVEGSEHLEIGPSVVLYNHQTMMDMVFMGRAMPRRSVVLAKKSLKWVPFFGQYLYFSRAIFLDRQNNKDAVASLHTASQTLLEQNASLLVFPEGTRTLTAANTLNPFKKGAFHVAIEAGIPIIPVVFENQWKIYRPGVFEKGVCKIKGMAPAEAAGLAVSTRELMQKALEEISVKA</sequence>
<organism evidence="1 2">
    <name type="scientific">Acaulospora colombiana</name>
    <dbReference type="NCBI Taxonomy" id="27376"/>
    <lineage>
        <taxon>Eukaryota</taxon>
        <taxon>Fungi</taxon>
        <taxon>Fungi incertae sedis</taxon>
        <taxon>Mucoromycota</taxon>
        <taxon>Glomeromycotina</taxon>
        <taxon>Glomeromycetes</taxon>
        <taxon>Diversisporales</taxon>
        <taxon>Acaulosporaceae</taxon>
        <taxon>Acaulospora</taxon>
    </lineage>
</organism>
<protein>
    <submittedName>
        <fullName evidence="1">13516_t:CDS:1</fullName>
    </submittedName>
</protein>
<keyword evidence="2" id="KW-1185">Reference proteome</keyword>
<dbReference type="Proteomes" id="UP000789525">
    <property type="component" value="Unassembled WGS sequence"/>
</dbReference>
<reference evidence="1" key="1">
    <citation type="submission" date="2021-06" db="EMBL/GenBank/DDBJ databases">
        <authorList>
            <person name="Kallberg Y."/>
            <person name="Tangrot J."/>
            <person name="Rosling A."/>
        </authorList>
    </citation>
    <scope>NUCLEOTIDE SEQUENCE</scope>
    <source>
        <strain evidence="1">CL356</strain>
    </source>
</reference>
<accession>A0ACA9PBZ6</accession>
<gene>
    <name evidence="1" type="ORF">ACOLOM_LOCUS10306</name>
</gene>
<comment type="caution">
    <text evidence="1">The sequence shown here is derived from an EMBL/GenBank/DDBJ whole genome shotgun (WGS) entry which is preliminary data.</text>
</comment>
<evidence type="ECO:0000313" key="1">
    <source>
        <dbReference type="EMBL" id="CAG8702386.1"/>
    </source>
</evidence>
<name>A0ACA9PBZ6_9GLOM</name>
<evidence type="ECO:0000313" key="2">
    <source>
        <dbReference type="Proteomes" id="UP000789525"/>
    </source>
</evidence>
<dbReference type="EMBL" id="CAJVPT010032737">
    <property type="protein sequence ID" value="CAG8702386.1"/>
    <property type="molecule type" value="Genomic_DNA"/>
</dbReference>
<feature type="non-terminal residue" evidence="1">
    <location>
        <position position="1"/>
    </location>
</feature>
<proteinExistence type="predicted"/>